<keyword evidence="1" id="KW-1133">Transmembrane helix</keyword>
<evidence type="ECO:0000256" key="1">
    <source>
        <dbReference type="SAM" id="Phobius"/>
    </source>
</evidence>
<gene>
    <name evidence="2" type="primary">54</name>
    <name evidence="2" type="ORF">SEA_NADEEM_54</name>
</gene>
<proteinExistence type="predicted"/>
<evidence type="ECO:0000313" key="3">
    <source>
        <dbReference type="Proteomes" id="UP000252271"/>
    </source>
</evidence>
<accession>A0A2Z5HF67</accession>
<feature type="transmembrane region" description="Helical" evidence="1">
    <location>
        <begin position="143"/>
        <end position="164"/>
    </location>
</feature>
<keyword evidence="1" id="KW-0472">Membrane</keyword>
<evidence type="ECO:0000313" key="2">
    <source>
        <dbReference type="EMBL" id="AXC38132.1"/>
    </source>
</evidence>
<name>A0A2Z5HF67_9CAUD</name>
<reference evidence="3" key="1">
    <citation type="submission" date="2018-05" db="EMBL/GenBank/DDBJ databases">
        <authorList>
            <person name="Agudelo C."/>
            <person name="Belgraves K."/>
            <person name="Bryant B."/>
            <person name="Burch A."/>
            <person name="Burrows Z."/>
            <person name="Douthitt C."/>
            <person name="Delaflor Y."/>
            <person name="Durden S."/>
            <person name="Esquivel A."/>
            <person name="Garofalo J."/>
            <person name="Grace R."/>
            <person name="Kronk J."/>
            <person name="Krumfolz S."/>
            <person name="Kuiack J."/>
            <person name="Lindo R."/>
            <person name="Noel R."/>
            <person name="Norus J."/>
            <person name="Parks M."/>
            <person name="Rahmoune A."/>
            <person name="Rivera D."/>
            <person name="Rodriguez J."/>
            <person name="Thompson S."/>
            <person name="Vasquez J."/>
            <person name="Vosburg C."/>
            <person name="Wiersma-Koch H."/>
            <person name="D'Elia T."/>
            <person name="Garlena R.A."/>
            <person name="Russell D.A."/>
            <person name="Pope W.H."/>
            <person name="Jacobs-Sera D."/>
            <person name="Hatfull G.F."/>
        </authorList>
    </citation>
    <scope>NUCLEOTIDE SEQUENCE [LARGE SCALE GENOMIC DNA]</scope>
</reference>
<keyword evidence="1" id="KW-0812">Transmembrane</keyword>
<protein>
    <submittedName>
        <fullName evidence="2">Uncharacterized protein</fullName>
    </submittedName>
</protein>
<feature type="transmembrane region" description="Helical" evidence="1">
    <location>
        <begin position="121"/>
        <end position="137"/>
    </location>
</feature>
<organism evidence="2 3">
    <name type="scientific">Gordonia phage Nadeem</name>
    <dbReference type="NCBI Taxonomy" id="2250369"/>
    <lineage>
        <taxon>Viruses</taxon>
        <taxon>Duplodnaviria</taxon>
        <taxon>Heunggongvirae</taxon>
        <taxon>Uroviricota</taxon>
        <taxon>Caudoviricetes</taxon>
        <taxon>Betterkatzvirus</taxon>
        <taxon>Betterkatzvirus betterkatz</taxon>
    </lineage>
</organism>
<dbReference type="EMBL" id="MH399781">
    <property type="protein sequence ID" value="AXC38132.1"/>
    <property type="molecule type" value="Genomic_DNA"/>
</dbReference>
<dbReference type="Proteomes" id="UP000252271">
    <property type="component" value="Segment"/>
</dbReference>
<sequence length="166" mass="17941">MRNNDIDMQDPGIWWSPQSLTMYRLNSTVGLVGLTVDGRIMFRDELPVDAVELVRLDAVNVALEAQAARSRYAATQVGEHWTAEVDKLYAAARNVTGVADSGGADETPVGRPRWSRIVDHLMLLAFPCGIAVAAMIVGDFDKVVAVVGGCATGLMAALLARWSVRK</sequence>